<dbReference type="Pfam" id="PF04149">
    <property type="entry name" value="DUF397"/>
    <property type="match status" value="1"/>
</dbReference>
<dbReference type="EMBL" id="LMWY01000051">
    <property type="protein sequence ID" value="KUN94551.1"/>
    <property type="molecule type" value="Genomic_DNA"/>
</dbReference>
<protein>
    <submittedName>
        <fullName evidence="2">Toxin-antitoxin system, toxin component</fullName>
    </submittedName>
</protein>
<comment type="caution">
    <text evidence="2">The sequence shown here is derived from an EMBL/GenBank/DDBJ whole genome shotgun (WGS) entry which is preliminary data.</text>
</comment>
<dbReference type="STRING" id="661399.AQJ67_37005"/>
<gene>
    <name evidence="2" type="ORF">AQJ67_37005</name>
</gene>
<name>A0A101TLI2_9ACTN</name>
<evidence type="ECO:0000259" key="1">
    <source>
        <dbReference type="Pfam" id="PF04149"/>
    </source>
</evidence>
<sequence>MHERTWQKSSFCGEGDSCVHVATTTETIHLTESSDPTGAILTATPATFEALLTALKQDPHHA</sequence>
<proteinExistence type="predicted"/>
<evidence type="ECO:0000313" key="3">
    <source>
        <dbReference type="Proteomes" id="UP000053429"/>
    </source>
</evidence>
<organism evidence="2 3">
    <name type="scientific">Streptomyces caeruleatus</name>
    <dbReference type="NCBI Taxonomy" id="661399"/>
    <lineage>
        <taxon>Bacteria</taxon>
        <taxon>Bacillati</taxon>
        <taxon>Actinomycetota</taxon>
        <taxon>Actinomycetes</taxon>
        <taxon>Kitasatosporales</taxon>
        <taxon>Streptomycetaceae</taxon>
        <taxon>Streptomyces</taxon>
    </lineage>
</organism>
<dbReference type="RefSeq" id="WP_062723893.1">
    <property type="nucleotide sequence ID" value="NZ_KQ948939.1"/>
</dbReference>
<keyword evidence="3" id="KW-1185">Reference proteome</keyword>
<dbReference type="Proteomes" id="UP000053429">
    <property type="component" value="Unassembled WGS sequence"/>
</dbReference>
<dbReference type="OrthoDB" id="4324620at2"/>
<dbReference type="InterPro" id="IPR007278">
    <property type="entry name" value="DUF397"/>
</dbReference>
<reference evidence="2 3" key="1">
    <citation type="submission" date="2015-10" db="EMBL/GenBank/DDBJ databases">
        <title>Draft genome sequence of Streptomyces caeruleatus NRRL B-24802, type strain for the species Streptomyces caeruleatus.</title>
        <authorList>
            <person name="Ruckert C."/>
            <person name="Winkler A."/>
            <person name="Kalinowski J."/>
            <person name="Kampfer P."/>
            <person name="Glaeser S."/>
        </authorList>
    </citation>
    <scope>NUCLEOTIDE SEQUENCE [LARGE SCALE GENOMIC DNA]</scope>
    <source>
        <strain evidence="2 3">NRRL B-24802</strain>
    </source>
</reference>
<accession>A0A101TLI2</accession>
<dbReference type="AlphaFoldDB" id="A0A101TLI2"/>
<evidence type="ECO:0000313" key="2">
    <source>
        <dbReference type="EMBL" id="KUN94551.1"/>
    </source>
</evidence>
<feature type="domain" description="DUF397" evidence="1">
    <location>
        <begin position="5"/>
        <end position="56"/>
    </location>
</feature>